<dbReference type="GO" id="GO:0050821">
    <property type="term" value="P:protein stabilization"/>
    <property type="evidence" value="ECO:0007669"/>
    <property type="project" value="TreeGrafter"/>
</dbReference>
<evidence type="ECO:0000313" key="5">
    <source>
        <dbReference type="EMBL" id="MCM2679133.1"/>
    </source>
</evidence>
<keyword evidence="6" id="KW-1185">Reference proteome</keyword>
<protein>
    <submittedName>
        <fullName evidence="5">OmpH family outer membrane protein</fullName>
    </submittedName>
</protein>
<dbReference type="InterPro" id="IPR005632">
    <property type="entry name" value="Chaperone_Skp"/>
</dbReference>
<feature type="chain" id="PRO_5041372435" evidence="4">
    <location>
        <begin position="22"/>
        <end position="165"/>
    </location>
</feature>
<evidence type="ECO:0000256" key="4">
    <source>
        <dbReference type="SAM" id="SignalP"/>
    </source>
</evidence>
<dbReference type="Pfam" id="PF03938">
    <property type="entry name" value="OmpH"/>
    <property type="match status" value="1"/>
</dbReference>
<dbReference type="Gene3D" id="3.30.910.20">
    <property type="entry name" value="Skp domain"/>
    <property type="match status" value="1"/>
</dbReference>
<dbReference type="PANTHER" id="PTHR35089:SF1">
    <property type="entry name" value="CHAPERONE PROTEIN SKP"/>
    <property type="match status" value="1"/>
</dbReference>
<comment type="similarity">
    <text evidence="2">Belongs to the skp family.</text>
</comment>
<dbReference type="RefSeq" id="WP_251260495.1">
    <property type="nucleotide sequence ID" value="NZ_JAMQGP010000002.1"/>
</dbReference>
<gene>
    <name evidence="5" type="ORF">NAF29_05510</name>
</gene>
<sequence>MKKFIAAAAMTLAMVSGVAQAADIAIVDLGRIVKNIPQSEATAKVLQKEFADRVEELKRLEKQIGEKQEEARRNEALMTDTQKTEIIRDLEEMDATLKLKAKALQQDGQRRQAEENKKIFVQVQKAISDIAEKEGYDTVVDRQTILYAKPEADISAKVIEYLSKK</sequence>
<reference evidence="5 6" key="1">
    <citation type="journal article" date="2013" name="Antonie Van Leeuwenhoek">
        <title>Echinimonas agarilytica gen. nov., sp. nov., a new gammaproteobacterium isolated from the sea urchin Strongylocentrotus intermedius.</title>
        <authorList>
            <person name="Nedashkovskaya O.I."/>
            <person name="Stenkova A.M."/>
            <person name="Zhukova N.V."/>
            <person name="Van Trappen S."/>
            <person name="Lee J.S."/>
            <person name="Kim S.B."/>
        </authorList>
    </citation>
    <scope>NUCLEOTIDE SEQUENCE [LARGE SCALE GENOMIC DNA]</scope>
    <source>
        <strain evidence="5 6">KMM 6351</strain>
    </source>
</reference>
<dbReference type="PANTHER" id="PTHR35089">
    <property type="entry name" value="CHAPERONE PROTEIN SKP"/>
    <property type="match status" value="1"/>
</dbReference>
<dbReference type="PIRSF" id="PIRSF002094">
    <property type="entry name" value="OMP26_Skp"/>
    <property type="match status" value="1"/>
</dbReference>
<dbReference type="AlphaFoldDB" id="A0AA42B7D4"/>
<evidence type="ECO:0000256" key="1">
    <source>
        <dbReference type="ARBA" id="ARBA00022729"/>
    </source>
</evidence>
<evidence type="ECO:0000313" key="6">
    <source>
        <dbReference type="Proteomes" id="UP001165393"/>
    </source>
</evidence>
<dbReference type="InterPro" id="IPR024930">
    <property type="entry name" value="Skp_dom_sf"/>
</dbReference>
<name>A0AA42B7D4_9GAMM</name>
<feature type="coiled-coil region" evidence="3">
    <location>
        <begin position="43"/>
        <end position="107"/>
    </location>
</feature>
<dbReference type="EMBL" id="JAMQGP010000002">
    <property type="protein sequence ID" value="MCM2679133.1"/>
    <property type="molecule type" value="Genomic_DNA"/>
</dbReference>
<evidence type="ECO:0000256" key="3">
    <source>
        <dbReference type="SAM" id="Coils"/>
    </source>
</evidence>
<dbReference type="SUPFAM" id="SSF111384">
    <property type="entry name" value="OmpH-like"/>
    <property type="match status" value="1"/>
</dbReference>
<feature type="signal peptide" evidence="4">
    <location>
        <begin position="1"/>
        <end position="21"/>
    </location>
</feature>
<accession>A0AA42B7D4</accession>
<dbReference type="GO" id="GO:0005829">
    <property type="term" value="C:cytosol"/>
    <property type="evidence" value="ECO:0007669"/>
    <property type="project" value="TreeGrafter"/>
</dbReference>
<comment type="caution">
    <text evidence="5">The sequence shown here is derived from an EMBL/GenBank/DDBJ whole genome shotgun (WGS) entry which is preliminary data.</text>
</comment>
<dbReference type="Proteomes" id="UP001165393">
    <property type="component" value="Unassembled WGS sequence"/>
</dbReference>
<keyword evidence="1 4" id="KW-0732">Signal</keyword>
<dbReference type="SMART" id="SM00935">
    <property type="entry name" value="OmpH"/>
    <property type="match status" value="1"/>
</dbReference>
<dbReference type="GO" id="GO:0051082">
    <property type="term" value="F:unfolded protein binding"/>
    <property type="evidence" value="ECO:0007669"/>
    <property type="project" value="InterPro"/>
</dbReference>
<organism evidence="5 6">
    <name type="scientific">Echinimonas agarilytica</name>
    <dbReference type="NCBI Taxonomy" id="1215918"/>
    <lineage>
        <taxon>Bacteria</taxon>
        <taxon>Pseudomonadati</taxon>
        <taxon>Pseudomonadota</taxon>
        <taxon>Gammaproteobacteria</taxon>
        <taxon>Alteromonadales</taxon>
        <taxon>Echinimonadaceae</taxon>
        <taxon>Echinimonas</taxon>
    </lineage>
</organism>
<proteinExistence type="inferred from homology"/>
<keyword evidence="3" id="KW-0175">Coiled coil</keyword>
<evidence type="ECO:0000256" key="2">
    <source>
        <dbReference type="PIRNR" id="PIRNR002094"/>
    </source>
</evidence>